<evidence type="ECO:0008006" key="3">
    <source>
        <dbReference type="Google" id="ProtNLM"/>
    </source>
</evidence>
<reference evidence="2" key="1">
    <citation type="submission" date="2009-10" db="EMBL/GenBank/DDBJ databases">
        <title>Diversity of trophic interactions inside an arsenic-rich microbial ecosystem.</title>
        <authorList>
            <person name="Bertin P.N."/>
            <person name="Heinrich-Salmeron A."/>
            <person name="Pelletier E."/>
            <person name="Goulhen-Chollet F."/>
            <person name="Arsene-Ploetze F."/>
            <person name="Gallien S."/>
            <person name="Calteau A."/>
            <person name="Vallenet D."/>
            <person name="Casiot C."/>
            <person name="Chane-Woon-Ming B."/>
            <person name="Giloteaux L."/>
            <person name="Barakat M."/>
            <person name="Bonnefoy V."/>
            <person name="Bruneel O."/>
            <person name="Chandler M."/>
            <person name="Cleiss J."/>
            <person name="Duran R."/>
            <person name="Elbaz-Poulichet F."/>
            <person name="Fonknechten N."/>
            <person name="Lauga B."/>
            <person name="Mornico D."/>
            <person name="Ortet P."/>
            <person name="Schaeffer C."/>
            <person name="Siguier P."/>
            <person name="Alexander Thil Smith A."/>
            <person name="Van Dorsselaer A."/>
            <person name="Weissenbach J."/>
            <person name="Medigue C."/>
            <person name="Le Paslier D."/>
        </authorList>
    </citation>
    <scope>NUCLEOTIDE SEQUENCE</scope>
</reference>
<evidence type="ECO:0000313" key="2">
    <source>
        <dbReference type="EMBL" id="CBI03066.1"/>
    </source>
</evidence>
<name>E6Q791_9ZZZZ</name>
<evidence type="ECO:0000256" key="1">
    <source>
        <dbReference type="SAM" id="MobiDB-lite"/>
    </source>
</evidence>
<accession>E6Q791</accession>
<protein>
    <recommendedName>
        <fullName evidence="3">YtxH-like protein</fullName>
    </recommendedName>
</protein>
<sequence length="104" mass="10716">MSARPHGGGFVVGLLIGAAIGAAAAMLLADEETRDAVIGRAREASNQAVDATGDLRDRVGEATAAWQSNAADLYERGRTILEQARSAGNNQPEGGHSEQRTDGA</sequence>
<feature type="compositionally biased region" description="Basic and acidic residues" evidence="1">
    <location>
        <begin position="95"/>
        <end position="104"/>
    </location>
</feature>
<proteinExistence type="predicted"/>
<dbReference type="AlphaFoldDB" id="E6Q791"/>
<comment type="caution">
    <text evidence="2">The sequence shown here is derived from an EMBL/GenBank/DDBJ whole genome shotgun (WGS) entry which is preliminary data.</text>
</comment>
<feature type="region of interest" description="Disordered" evidence="1">
    <location>
        <begin position="80"/>
        <end position="104"/>
    </location>
</feature>
<dbReference type="EMBL" id="CABO01000049">
    <property type="protein sequence ID" value="CBI03066.1"/>
    <property type="molecule type" value="Genomic_DNA"/>
</dbReference>
<gene>
    <name evidence="2" type="ORF">CARN4_2722</name>
</gene>
<organism evidence="2">
    <name type="scientific">mine drainage metagenome</name>
    <dbReference type="NCBI Taxonomy" id="410659"/>
    <lineage>
        <taxon>unclassified sequences</taxon>
        <taxon>metagenomes</taxon>
        <taxon>ecological metagenomes</taxon>
    </lineage>
</organism>